<evidence type="ECO:0000313" key="2">
    <source>
        <dbReference type="EMBL" id="SOQ55077.1"/>
    </source>
</evidence>
<protein>
    <submittedName>
        <fullName evidence="2">SFRICE_030818</fullName>
    </submittedName>
</protein>
<evidence type="ECO:0000256" key="1">
    <source>
        <dbReference type="SAM" id="SignalP"/>
    </source>
</evidence>
<gene>
    <name evidence="2" type="ORF">SFRICE_030818</name>
</gene>
<keyword evidence="1" id="KW-0732">Signal</keyword>
<name>A0A2H1WPZ1_SPOFR</name>
<reference evidence="2" key="1">
    <citation type="submission" date="2016-07" db="EMBL/GenBank/DDBJ databases">
        <authorList>
            <person name="Bretaudeau A."/>
        </authorList>
    </citation>
    <scope>NUCLEOTIDE SEQUENCE</scope>
    <source>
        <strain evidence="2">Rice</strain>
        <tissue evidence="2">Whole body</tissue>
    </source>
</reference>
<proteinExistence type="predicted"/>
<sequence>MHIWPGSTNFITCMQLVTSSSACTGSTGTVAPLHTTRHYTAHARCSWPRCYQSYTGSKLWDLETPKRHSLFVRPPALVVLAVLAVEPRLGNTRTSNWRPPPATCGLRVAIHKHCTASAA</sequence>
<organism evidence="2">
    <name type="scientific">Spodoptera frugiperda</name>
    <name type="common">Fall armyworm</name>
    <dbReference type="NCBI Taxonomy" id="7108"/>
    <lineage>
        <taxon>Eukaryota</taxon>
        <taxon>Metazoa</taxon>
        <taxon>Ecdysozoa</taxon>
        <taxon>Arthropoda</taxon>
        <taxon>Hexapoda</taxon>
        <taxon>Insecta</taxon>
        <taxon>Pterygota</taxon>
        <taxon>Neoptera</taxon>
        <taxon>Endopterygota</taxon>
        <taxon>Lepidoptera</taxon>
        <taxon>Glossata</taxon>
        <taxon>Ditrysia</taxon>
        <taxon>Noctuoidea</taxon>
        <taxon>Noctuidae</taxon>
        <taxon>Amphipyrinae</taxon>
        <taxon>Spodoptera</taxon>
    </lineage>
</organism>
<feature type="signal peptide" evidence="1">
    <location>
        <begin position="1"/>
        <end position="22"/>
    </location>
</feature>
<dbReference type="EMBL" id="ODYU01010156">
    <property type="protein sequence ID" value="SOQ55077.1"/>
    <property type="molecule type" value="Genomic_DNA"/>
</dbReference>
<feature type="chain" id="PRO_5013850266" evidence="1">
    <location>
        <begin position="23"/>
        <end position="119"/>
    </location>
</feature>
<dbReference type="AlphaFoldDB" id="A0A2H1WPZ1"/>
<accession>A0A2H1WPZ1</accession>